<dbReference type="Proteomes" id="UP000676336">
    <property type="component" value="Unassembled WGS sequence"/>
</dbReference>
<reference evidence="2" key="1">
    <citation type="submission" date="2021-02" db="EMBL/GenBank/DDBJ databases">
        <authorList>
            <person name="Nowell W R."/>
        </authorList>
    </citation>
    <scope>NUCLEOTIDE SEQUENCE</scope>
</reference>
<accession>A0A8S2YXY8</accession>
<dbReference type="Pfam" id="PF02493">
    <property type="entry name" value="MORN"/>
    <property type="match status" value="2"/>
</dbReference>
<dbReference type="Gene3D" id="2.20.110.10">
    <property type="entry name" value="Histone H3 K4-specific methyltransferase SET7/9 N-terminal domain"/>
    <property type="match status" value="1"/>
</dbReference>
<dbReference type="PANTHER" id="PTHR43215">
    <property type="entry name" value="RADIAL SPOKE HEAD 1 HOMOLOG"/>
    <property type="match status" value="1"/>
</dbReference>
<evidence type="ECO:0000313" key="2">
    <source>
        <dbReference type="EMBL" id="CAF4590521.1"/>
    </source>
</evidence>
<dbReference type="GO" id="GO:0005829">
    <property type="term" value="C:cytosol"/>
    <property type="evidence" value="ECO:0007669"/>
    <property type="project" value="TreeGrafter"/>
</dbReference>
<dbReference type="InterPro" id="IPR003409">
    <property type="entry name" value="MORN"/>
</dbReference>
<proteinExistence type="predicted"/>
<name>A0A8S2YXY8_9BILA</name>
<dbReference type="PANTHER" id="PTHR43215:SF14">
    <property type="entry name" value="RADIAL SPOKE HEAD 1 HOMOLOG"/>
    <property type="match status" value="1"/>
</dbReference>
<dbReference type="SMART" id="SM00698">
    <property type="entry name" value="MORN"/>
    <property type="match status" value="2"/>
</dbReference>
<dbReference type="EMBL" id="CAJOBI010101613">
    <property type="protein sequence ID" value="CAF4590521.1"/>
    <property type="molecule type" value="Genomic_DNA"/>
</dbReference>
<dbReference type="SUPFAM" id="SSF82185">
    <property type="entry name" value="Histone H3 K4-specific methyltransferase SET7/9 N-terminal domain"/>
    <property type="match status" value="1"/>
</dbReference>
<keyword evidence="1" id="KW-0677">Repeat</keyword>
<evidence type="ECO:0000256" key="1">
    <source>
        <dbReference type="ARBA" id="ARBA00022737"/>
    </source>
</evidence>
<evidence type="ECO:0000313" key="3">
    <source>
        <dbReference type="Proteomes" id="UP000676336"/>
    </source>
</evidence>
<dbReference type="FunFam" id="2.20.110.10:FF:000002">
    <property type="entry name" value="Phosphatidylinositol 4-phosphate 5-kinase 8"/>
    <property type="match status" value="1"/>
</dbReference>
<sequence length="76" mass="8770">MIEIKKQYSNGDEYCGEINDVGQRYGYGVYHWSNGSIYLGEWRNNTCTGEGIYRAINGDIYRGRFINGLIYDQGSR</sequence>
<protein>
    <submittedName>
        <fullName evidence="2">Uncharacterized protein</fullName>
    </submittedName>
</protein>
<feature type="non-terminal residue" evidence="2">
    <location>
        <position position="76"/>
    </location>
</feature>
<dbReference type="AlphaFoldDB" id="A0A8S2YXY8"/>
<comment type="caution">
    <text evidence="2">The sequence shown here is derived from an EMBL/GenBank/DDBJ whole genome shotgun (WGS) entry which is preliminary data.</text>
</comment>
<organism evidence="2 3">
    <name type="scientific">Rotaria magnacalcarata</name>
    <dbReference type="NCBI Taxonomy" id="392030"/>
    <lineage>
        <taxon>Eukaryota</taxon>
        <taxon>Metazoa</taxon>
        <taxon>Spiralia</taxon>
        <taxon>Gnathifera</taxon>
        <taxon>Rotifera</taxon>
        <taxon>Eurotatoria</taxon>
        <taxon>Bdelloidea</taxon>
        <taxon>Philodinida</taxon>
        <taxon>Philodinidae</taxon>
        <taxon>Rotaria</taxon>
    </lineage>
</organism>
<gene>
    <name evidence="2" type="ORF">SMN809_LOCUS38660</name>
</gene>